<reference evidence="1 2" key="1">
    <citation type="submission" date="2017-09" db="EMBL/GenBank/DDBJ databases">
        <title>Depth-based differentiation of microbial function through sediment-hosted aquifers and enrichment of novel symbionts in the deep terrestrial subsurface.</title>
        <authorList>
            <person name="Probst A.J."/>
            <person name="Ladd B."/>
            <person name="Jarett J.K."/>
            <person name="Geller-Mcgrath D.E."/>
            <person name="Sieber C.M."/>
            <person name="Emerson J.B."/>
            <person name="Anantharaman K."/>
            <person name="Thomas B.C."/>
            <person name="Malmstrom R."/>
            <person name="Stieglmeier M."/>
            <person name="Klingl A."/>
            <person name="Woyke T."/>
            <person name="Ryan C.M."/>
            <person name="Banfield J.F."/>
        </authorList>
    </citation>
    <scope>NUCLEOTIDE SEQUENCE [LARGE SCALE GENOMIC DNA]</scope>
    <source>
        <strain evidence="1">CG23_combo_of_CG06-09_8_20_14_all_39_25</strain>
    </source>
</reference>
<dbReference type="Pfam" id="PF01808">
    <property type="entry name" value="AICARFT_IMPCHas"/>
    <property type="match status" value="1"/>
</dbReference>
<dbReference type="EMBL" id="PCRN01000077">
    <property type="protein sequence ID" value="PIP22130.1"/>
    <property type="molecule type" value="Genomic_DNA"/>
</dbReference>
<dbReference type="Proteomes" id="UP000229054">
    <property type="component" value="Unassembled WGS sequence"/>
</dbReference>
<sequence>MTKKLPNILKIKLKKFFDTRYGENPHLKGALYLNQRDRDQFSVQNFKKIQGKEISFNNLLDSNAAILTLSELGGKKPACVIIKHGNPCGAALGEDAKNAFFRAWEKGDSLAAFGGVIGLNRLVDKNLAKIMAKKFFEVLLAPAIEKSALEILSQKPKLIILVNPALKNPQPSKDLDIKKIRGGFLVQEPDLKEITEKDLKAATKIKPAKEQIKDLLFAWKICKVSKSNTIVLAKNETLISSGVGQQDRKRCCFLAVTKAGDRAKNTVAASDGFFPFPDGPEILIKAGVKAIAQPGGSIKDEDAIAICDKYKISMVFTNIRCFKH</sequence>
<gene>
    <name evidence="1" type="ORF">COX38_02315</name>
</gene>
<accession>A0A2G9YSB4</accession>
<evidence type="ECO:0000313" key="1">
    <source>
        <dbReference type="EMBL" id="PIP22130.1"/>
    </source>
</evidence>
<dbReference type="GO" id="GO:0006189">
    <property type="term" value="P:'de novo' IMP biosynthetic process"/>
    <property type="evidence" value="ECO:0007669"/>
    <property type="project" value="TreeGrafter"/>
</dbReference>
<organism evidence="1 2">
    <name type="scientific">Candidatus Nealsonbacteria bacterium CG23_combo_of_CG06-09_8_20_14_all_39_25</name>
    <dbReference type="NCBI Taxonomy" id="1974723"/>
    <lineage>
        <taxon>Bacteria</taxon>
        <taxon>Candidatus Nealsoniibacteriota</taxon>
    </lineage>
</organism>
<dbReference type="PANTHER" id="PTHR11692">
    <property type="entry name" value="BIFUNCTIONAL PURINE BIOSYNTHESIS PROTEIN PURH"/>
    <property type="match status" value="1"/>
</dbReference>
<name>A0A2G9YSB4_9BACT</name>
<dbReference type="GO" id="GO:0005829">
    <property type="term" value="C:cytosol"/>
    <property type="evidence" value="ECO:0007669"/>
    <property type="project" value="TreeGrafter"/>
</dbReference>
<dbReference type="InterPro" id="IPR024051">
    <property type="entry name" value="AICAR_Tfase_dup_dom_sf"/>
</dbReference>
<proteinExistence type="predicted"/>
<dbReference type="AlphaFoldDB" id="A0A2G9YSB4"/>
<evidence type="ECO:0000313" key="2">
    <source>
        <dbReference type="Proteomes" id="UP000229054"/>
    </source>
</evidence>
<dbReference type="SUPFAM" id="SSF53927">
    <property type="entry name" value="Cytidine deaminase-like"/>
    <property type="match status" value="1"/>
</dbReference>
<evidence type="ECO:0008006" key="3">
    <source>
        <dbReference type="Google" id="ProtNLM"/>
    </source>
</evidence>
<dbReference type="SMART" id="SM00798">
    <property type="entry name" value="AICARFT_IMPCHas"/>
    <property type="match status" value="1"/>
</dbReference>
<dbReference type="InterPro" id="IPR002695">
    <property type="entry name" value="PurH-like"/>
</dbReference>
<protein>
    <recommendedName>
        <fullName evidence="3">IMP cyclohydrolase</fullName>
    </recommendedName>
</protein>
<dbReference type="PANTHER" id="PTHR11692:SF0">
    <property type="entry name" value="BIFUNCTIONAL PURINE BIOSYNTHESIS PROTEIN ATIC"/>
    <property type="match status" value="1"/>
</dbReference>
<dbReference type="GO" id="GO:0004643">
    <property type="term" value="F:phosphoribosylaminoimidazolecarboxamide formyltransferase activity"/>
    <property type="evidence" value="ECO:0007669"/>
    <property type="project" value="InterPro"/>
</dbReference>
<comment type="caution">
    <text evidence="1">The sequence shown here is derived from an EMBL/GenBank/DDBJ whole genome shotgun (WGS) entry which is preliminary data.</text>
</comment>
<dbReference type="InterPro" id="IPR016193">
    <property type="entry name" value="Cytidine_deaminase-like"/>
</dbReference>
<dbReference type="GO" id="GO:0003937">
    <property type="term" value="F:IMP cyclohydrolase activity"/>
    <property type="evidence" value="ECO:0007669"/>
    <property type="project" value="InterPro"/>
</dbReference>
<dbReference type="Gene3D" id="3.40.140.20">
    <property type="match status" value="2"/>
</dbReference>